<dbReference type="InterPro" id="IPR036005">
    <property type="entry name" value="Creatinase/aminopeptidase-like"/>
</dbReference>
<dbReference type="InterPro" id="IPR050659">
    <property type="entry name" value="Peptidase_M24B"/>
</dbReference>
<name>A0A9D1E6M8_9FIRM</name>
<keyword evidence="6" id="KW-0645">Protease</keyword>
<evidence type="ECO:0000256" key="3">
    <source>
        <dbReference type="RuleBase" id="RU000590"/>
    </source>
</evidence>
<evidence type="ECO:0000256" key="1">
    <source>
        <dbReference type="ARBA" id="ARBA00022723"/>
    </source>
</evidence>
<keyword evidence="2" id="KW-0378">Hydrolase</keyword>
<evidence type="ECO:0000259" key="5">
    <source>
        <dbReference type="Pfam" id="PF01321"/>
    </source>
</evidence>
<dbReference type="AlphaFoldDB" id="A0A9D1E6M8"/>
<comment type="caution">
    <text evidence="6">The sequence shown here is derived from an EMBL/GenBank/DDBJ whole genome shotgun (WGS) entry which is preliminary data.</text>
</comment>
<dbReference type="InterPro" id="IPR029149">
    <property type="entry name" value="Creatin/AminoP/Spt16_N"/>
</dbReference>
<dbReference type="Pfam" id="PF01321">
    <property type="entry name" value="Creatinase_N"/>
    <property type="match status" value="1"/>
</dbReference>
<evidence type="ECO:0000256" key="2">
    <source>
        <dbReference type="ARBA" id="ARBA00022801"/>
    </source>
</evidence>
<evidence type="ECO:0000259" key="4">
    <source>
        <dbReference type="Pfam" id="PF00557"/>
    </source>
</evidence>
<organism evidence="6 7">
    <name type="scientific">Candidatus Coproplasma avicola</name>
    <dbReference type="NCBI Taxonomy" id="2840744"/>
    <lineage>
        <taxon>Bacteria</taxon>
        <taxon>Bacillati</taxon>
        <taxon>Bacillota</taxon>
        <taxon>Clostridia</taxon>
        <taxon>Eubacteriales</taxon>
        <taxon>Candidatus Coproplasma</taxon>
    </lineage>
</organism>
<accession>A0A9D1E6M8</accession>
<dbReference type="InterPro" id="IPR000994">
    <property type="entry name" value="Pept_M24"/>
</dbReference>
<keyword evidence="6" id="KW-0031">Aminopeptidase</keyword>
<dbReference type="Proteomes" id="UP000823913">
    <property type="component" value="Unassembled WGS sequence"/>
</dbReference>
<evidence type="ECO:0000313" key="6">
    <source>
        <dbReference type="EMBL" id="HIR67301.1"/>
    </source>
</evidence>
<protein>
    <submittedName>
        <fullName evidence="6">Aminopeptidase P family protein</fullName>
    </submittedName>
</protein>
<dbReference type="PANTHER" id="PTHR46112:SF2">
    <property type="entry name" value="XAA-PRO AMINOPEPTIDASE P-RELATED"/>
    <property type="match status" value="1"/>
</dbReference>
<dbReference type="SUPFAM" id="SSF55920">
    <property type="entry name" value="Creatinase/aminopeptidase"/>
    <property type="match status" value="1"/>
</dbReference>
<dbReference type="GO" id="GO:0004177">
    <property type="term" value="F:aminopeptidase activity"/>
    <property type="evidence" value="ECO:0007669"/>
    <property type="project" value="UniProtKB-KW"/>
</dbReference>
<dbReference type="InterPro" id="IPR001131">
    <property type="entry name" value="Peptidase_M24B_aminopep-P_CS"/>
</dbReference>
<reference evidence="6" key="1">
    <citation type="submission" date="2020-10" db="EMBL/GenBank/DDBJ databases">
        <authorList>
            <person name="Gilroy R."/>
        </authorList>
    </citation>
    <scope>NUCLEOTIDE SEQUENCE</scope>
    <source>
        <strain evidence="6">ChiW16-3235</strain>
    </source>
</reference>
<dbReference type="SUPFAM" id="SSF53092">
    <property type="entry name" value="Creatinase/prolidase N-terminal domain"/>
    <property type="match status" value="1"/>
</dbReference>
<dbReference type="Pfam" id="PF00557">
    <property type="entry name" value="Peptidase_M24"/>
    <property type="match status" value="1"/>
</dbReference>
<proteinExistence type="inferred from homology"/>
<dbReference type="Gene3D" id="3.40.350.10">
    <property type="entry name" value="Creatinase/prolidase N-terminal domain"/>
    <property type="match status" value="1"/>
</dbReference>
<comment type="similarity">
    <text evidence="3">Belongs to the peptidase M24B family.</text>
</comment>
<dbReference type="InterPro" id="IPR000587">
    <property type="entry name" value="Creatinase_N"/>
</dbReference>
<reference evidence="6" key="2">
    <citation type="journal article" date="2021" name="PeerJ">
        <title>Extensive microbial diversity within the chicken gut microbiome revealed by metagenomics and culture.</title>
        <authorList>
            <person name="Gilroy R."/>
            <person name="Ravi A."/>
            <person name="Getino M."/>
            <person name="Pursley I."/>
            <person name="Horton D.L."/>
            <person name="Alikhan N.F."/>
            <person name="Baker D."/>
            <person name="Gharbi K."/>
            <person name="Hall N."/>
            <person name="Watson M."/>
            <person name="Adriaenssens E.M."/>
            <person name="Foster-Nyarko E."/>
            <person name="Jarju S."/>
            <person name="Secka A."/>
            <person name="Antonio M."/>
            <person name="Oren A."/>
            <person name="Chaudhuri R.R."/>
            <person name="La Ragione R."/>
            <person name="Hildebrand F."/>
            <person name="Pallen M.J."/>
        </authorList>
    </citation>
    <scope>NUCLEOTIDE SEQUENCE</scope>
    <source>
        <strain evidence="6">ChiW16-3235</strain>
    </source>
</reference>
<dbReference type="CDD" id="cd01092">
    <property type="entry name" value="APP-like"/>
    <property type="match status" value="1"/>
</dbReference>
<dbReference type="GO" id="GO:0046872">
    <property type="term" value="F:metal ion binding"/>
    <property type="evidence" value="ECO:0007669"/>
    <property type="project" value="UniProtKB-KW"/>
</dbReference>
<gene>
    <name evidence="6" type="ORF">IAB94_04580</name>
</gene>
<keyword evidence="1 3" id="KW-0479">Metal-binding</keyword>
<evidence type="ECO:0000313" key="7">
    <source>
        <dbReference type="Proteomes" id="UP000823913"/>
    </source>
</evidence>
<feature type="domain" description="Peptidase M24" evidence="4">
    <location>
        <begin position="129"/>
        <end position="330"/>
    </location>
</feature>
<feature type="domain" description="Creatinase N-terminal" evidence="5">
    <location>
        <begin position="5"/>
        <end position="117"/>
    </location>
</feature>
<dbReference type="PROSITE" id="PS00491">
    <property type="entry name" value="PROLINE_PEPTIDASE"/>
    <property type="match status" value="1"/>
</dbReference>
<dbReference type="Gene3D" id="3.90.230.10">
    <property type="entry name" value="Creatinase/methionine aminopeptidase superfamily"/>
    <property type="match status" value="1"/>
</dbReference>
<dbReference type="EMBL" id="DVHK01000093">
    <property type="protein sequence ID" value="HIR67301.1"/>
    <property type="molecule type" value="Genomic_DNA"/>
</dbReference>
<dbReference type="PANTHER" id="PTHR46112">
    <property type="entry name" value="AMINOPEPTIDASE"/>
    <property type="match status" value="1"/>
</dbReference>
<sequence>MSNLKAQKIYTQTGADALVVTQPDYRFYLTGFESSFGVVVVDDESTKFYTDSRYLEAARAKTAGIEVLEYPKGESLSSLLKGYKSLGISLSKSYASDYIAFKENGFEIVDSTPVFERAMSVKSPEELNKIKLACVAADNAFTALLPEIKEGMTENEVAALLEYLMRKNGASGTSFSTICAFGANASVPHHETDQTKLKFGDIVLIDFGCKVGGYCSDCTRTFLFGDDGKHGEFKQAYERVLAAHMLVKSEFTAGMTGRQGDAIARDYLKQYGLDQYFTHSLGHGIGINIHEAPNLSPKSESIFENGMVFSDEPGVYFEGKFGIRIEDTVTLVNSKVVSLTDSDKSLTIL</sequence>